<dbReference type="Proteomes" id="UP000317839">
    <property type="component" value="Unassembled WGS sequence"/>
</dbReference>
<evidence type="ECO:0000313" key="2">
    <source>
        <dbReference type="EMBL" id="TQV77210.1"/>
    </source>
</evidence>
<name>A0A545TJ08_9GAMM</name>
<reference evidence="2 3" key="1">
    <citation type="submission" date="2019-06" db="EMBL/GenBank/DDBJ databases">
        <title>Draft genome of Aliikangiella marina GYP-15.</title>
        <authorList>
            <person name="Wang G."/>
        </authorList>
    </citation>
    <scope>NUCLEOTIDE SEQUENCE [LARGE SCALE GENOMIC DNA]</scope>
    <source>
        <strain evidence="2 3">GYP-15</strain>
    </source>
</reference>
<evidence type="ECO:0000259" key="1">
    <source>
        <dbReference type="Pfam" id="PF13387"/>
    </source>
</evidence>
<dbReference type="AlphaFoldDB" id="A0A545TJ08"/>
<dbReference type="InterPro" id="IPR025178">
    <property type="entry name" value="Lnb_N"/>
</dbReference>
<sequence length="297" mass="34804">MVIQRLKRAKRRWKGLLFFVVLLSALNIYYLSTTPTNQGPWQVQYEKLAKVEFDDSNNLSKANATIYNFRRARYDEKGGPTAIAWTQREVNLNDLKSVWYGISVFSSPGLAHTFLSFDFGNEDPVVISVEARMRPEQSYSPVQGILDQFHLIYVIADERDIIGVRTHKRAEEVYFFPIKANKVRRQKMFIDMVNRANSLNETPEFYNTFTSNCTNSIMKETQIPAWQYYLDPRIVLPAFSDEIAYQYKVLDQNYDLELLREAARIPTHRFTDDDTDFYHKIRENYFQVLEGVAKKSP</sequence>
<dbReference type="RefSeq" id="WP_142888570.1">
    <property type="nucleotide sequence ID" value="NZ_VIKR01000001.1"/>
</dbReference>
<gene>
    <name evidence="2" type="ORF">FLL45_04485</name>
</gene>
<protein>
    <submittedName>
        <fullName evidence="2">DUF4105 domain-containing protein</fullName>
    </submittedName>
</protein>
<proteinExistence type="predicted"/>
<accession>A0A545TJ08</accession>
<keyword evidence="3" id="KW-1185">Reference proteome</keyword>
<organism evidence="2 3">
    <name type="scientific">Aliikangiella marina</name>
    <dbReference type="NCBI Taxonomy" id="1712262"/>
    <lineage>
        <taxon>Bacteria</taxon>
        <taxon>Pseudomonadati</taxon>
        <taxon>Pseudomonadota</taxon>
        <taxon>Gammaproteobacteria</taxon>
        <taxon>Oceanospirillales</taxon>
        <taxon>Pleioneaceae</taxon>
        <taxon>Aliikangiella</taxon>
    </lineage>
</organism>
<dbReference type="OrthoDB" id="274718at2"/>
<evidence type="ECO:0000313" key="3">
    <source>
        <dbReference type="Proteomes" id="UP000317839"/>
    </source>
</evidence>
<feature type="domain" description="Lnb N-terminal periplasmic" evidence="1">
    <location>
        <begin position="84"/>
        <end position="219"/>
    </location>
</feature>
<dbReference type="EMBL" id="VIKR01000001">
    <property type="protein sequence ID" value="TQV77210.1"/>
    <property type="molecule type" value="Genomic_DNA"/>
</dbReference>
<dbReference type="Pfam" id="PF13387">
    <property type="entry name" value="Lnb_N"/>
    <property type="match status" value="1"/>
</dbReference>
<comment type="caution">
    <text evidence="2">The sequence shown here is derived from an EMBL/GenBank/DDBJ whole genome shotgun (WGS) entry which is preliminary data.</text>
</comment>